<dbReference type="PRINTS" id="PR00359">
    <property type="entry name" value="BP450"/>
</dbReference>
<evidence type="ECO:0008006" key="10">
    <source>
        <dbReference type="Google" id="ProtNLM"/>
    </source>
</evidence>
<dbReference type="GO" id="GO:0020037">
    <property type="term" value="F:heme binding"/>
    <property type="evidence" value="ECO:0007669"/>
    <property type="project" value="InterPro"/>
</dbReference>
<gene>
    <name evidence="8" type="ORF">FM21_13585</name>
</gene>
<dbReference type="InterPro" id="IPR001128">
    <property type="entry name" value="Cyt_P450"/>
</dbReference>
<dbReference type="EMBL" id="JNFQ01000001">
    <property type="protein sequence ID" value="KFG77045.1"/>
    <property type="molecule type" value="Genomic_DNA"/>
</dbReference>
<dbReference type="FunFam" id="1.10.630.10:FF:000018">
    <property type="entry name" value="Cytochrome P450 monooxygenase"/>
    <property type="match status" value="1"/>
</dbReference>
<sequence length="406" mass="45226">MVPFFADHEIMVEPYELYQRLLRERPVHQLGETLVMMNYADVSAALRHPDVSSDDQHGAGQQAKIVSGELPQNLIDTLGQRSFLHRDPPDHTRLRGVVSEMFTPRQIERLRPIAQRIVDEVLDKTAARGEIELVEELAYPLPIKVICTMLGIPPEDHLGEVAWKRSQLCCDFEAPAGAGACLSYSAGVQDEMTLYFDRQIAKKRDNLGDDLLSVMLEAEARGEITTSEINDTCRLMVVAGHETTIGLIANGMLALLRNPDQLQLLRDKPELAASAVEEVLRYDSPIQFTRRVAAKDLEINGTQVSKGSPIMLWLASANRDPARFPDPDRFDITRTDNRHLEFGGGIHYCLGAPLARMQGEVVFTTLARRLANPQLVQDPPTYMPEAVHAINDMTLTFTLEPASALA</sequence>
<keyword evidence="3 7" id="KW-0479">Metal-binding</keyword>
<dbReference type="Gene3D" id="1.10.630.10">
    <property type="entry name" value="Cytochrome P450"/>
    <property type="match status" value="1"/>
</dbReference>
<dbReference type="PROSITE" id="PS00086">
    <property type="entry name" value="CYTOCHROME_P450"/>
    <property type="match status" value="1"/>
</dbReference>
<accession>A0A086N7C7</accession>
<evidence type="ECO:0000256" key="6">
    <source>
        <dbReference type="ARBA" id="ARBA00023033"/>
    </source>
</evidence>
<evidence type="ECO:0000256" key="4">
    <source>
        <dbReference type="ARBA" id="ARBA00023002"/>
    </source>
</evidence>
<dbReference type="InterPro" id="IPR036396">
    <property type="entry name" value="Cyt_P450_sf"/>
</dbReference>
<dbReference type="GO" id="GO:0004497">
    <property type="term" value="F:monooxygenase activity"/>
    <property type="evidence" value="ECO:0007669"/>
    <property type="project" value="UniProtKB-KW"/>
</dbReference>
<dbReference type="CDD" id="cd20625">
    <property type="entry name" value="CYP164-like"/>
    <property type="match status" value="1"/>
</dbReference>
<keyword evidence="5 7" id="KW-0408">Iron</keyword>
<evidence type="ECO:0000256" key="1">
    <source>
        <dbReference type="ARBA" id="ARBA00010617"/>
    </source>
</evidence>
<comment type="caution">
    <text evidence="8">The sequence shown here is derived from an EMBL/GenBank/DDBJ whole genome shotgun (WGS) entry which is preliminary data.</text>
</comment>
<dbReference type="HOGENOM" id="CLU_033716_0_2_11"/>
<evidence type="ECO:0000256" key="3">
    <source>
        <dbReference type="ARBA" id="ARBA00022723"/>
    </source>
</evidence>
<comment type="similarity">
    <text evidence="1 7">Belongs to the cytochrome P450 family.</text>
</comment>
<dbReference type="Pfam" id="PF00067">
    <property type="entry name" value="p450"/>
    <property type="match status" value="1"/>
</dbReference>
<evidence type="ECO:0000256" key="5">
    <source>
        <dbReference type="ARBA" id="ARBA00023004"/>
    </source>
</evidence>
<protein>
    <recommendedName>
        <fullName evidence="10">Cytochrome P450</fullName>
    </recommendedName>
</protein>
<keyword evidence="4 7" id="KW-0560">Oxidoreductase</keyword>
<dbReference type="PANTHER" id="PTHR46696">
    <property type="entry name" value="P450, PUTATIVE (EUROFUNG)-RELATED"/>
    <property type="match status" value="1"/>
</dbReference>
<dbReference type="STRING" id="1915400.FM21_13585"/>
<dbReference type="SUPFAM" id="SSF48264">
    <property type="entry name" value="Cytochrome P450"/>
    <property type="match status" value="1"/>
</dbReference>
<evidence type="ECO:0000256" key="2">
    <source>
        <dbReference type="ARBA" id="ARBA00022617"/>
    </source>
</evidence>
<evidence type="ECO:0000313" key="9">
    <source>
        <dbReference type="Proteomes" id="UP000029095"/>
    </source>
</evidence>
<evidence type="ECO:0000313" key="8">
    <source>
        <dbReference type="EMBL" id="KFG77045.1"/>
    </source>
</evidence>
<organism evidence="8 9">
    <name type="scientific">Streptomyces mutabilis</name>
    <dbReference type="NCBI Taxonomy" id="67332"/>
    <lineage>
        <taxon>Bacteria</taxon>
        <taxon>Bacillati</taxon>
        <taxon>Actinomycetota</taxon>
        <taxon>Actinomycetes</taxon>
        <taxon>Kitasatosporales</taxon>
        <taxon>Streptomycetaceae</taxon>
        <taxon>Streptomyces</taxon>
    </lineage>
</organism>
<dbReference type="GO" id="GO:0005506">
    <property type="term" value="F:iron ion binding"/>
    <property type="evidence" value="ECO:0007669"/>
    <property type="project" value="InterPro"/>
</dbReference>
<dbReference type="PANTHER" id="PTHR46696:SF1">
    <property type="entry name" value="CYTOCHROME P450 YJIB-RELATED"/>
    <property type="match status" value="1"/>
</dbReference>
<dbReference type="InterPro" id="IPR017972">
    <property type="entry name" value="Cyt_P450_CS"/>
</dbReference>
<dbReference type="Proteomes" id="UP000029095">
    <property type="component" value="Unassembled WGS sequence"/>
</dbReference>
<evidence type="ECO:0000256" key="7">
    <source>
        <dbReference type="RuleBase" id="RU000461"/>
    </source>
</evidence>
<proteinExistence type="inferred from homology"/>
<keyword evidence="2 7" id="KW-0349">Heme</keyword>
<reference evidence="8 9" key="1">
    <citation type="submission" date="2014-05" db="EMBL/GenBank/DDBJ databases">
        <title>Complete genome sequence of the Streptomyces mutabilis TRM45540.</title>
        <authorList>
            <person name="Luo X."/>
            <person name="Zhang L."/>
        </authorList>
    </citation>
    <scope>NUCLEOTIDE SEQUENCE [LARGE SCALE GENOMIC DNA]</scope>
    <source>
        <strain evidence="8 9">TRM45540</strain>
    </source>
</reference>
<dbReference type="AlphaFoldDB" id="A0A086N7C7"/>
<name>A0A086N7C7_9ACTN</name>
<keyword evidence="9" id="KW-1185">Reference proteome</keyword>
<keyword evidence="6 7" id="KW-0503">Monooxygenase</keyword>
<dbReference type="GO" id="GO:0016705">
    <property type="term" value="F:oxidoreductase activity, acting on paired donors, with incorporation or reduction of molecular oxygen"/>
    <property type="evidence" value="ECO:0007669"/>
    <property type="project" value="InterPro"/>
</dbReference>
<dbReference type="InterPro" id="IPR002397">
    <property type="entry name" value="Cyt_P450_B"/>
</dbReference>